<dbReference type="Proteomes" id="UP000005867">
    <property type="component" value="Chromosome"/>
</dbReference>
<evidence type="ECO:0000313" key="1">
    <source>
        <dbReference type="EMBL" id="AET33921.1"/>
    </source>
</evidence>
<protein>
    <submittedName>
        <fullName evidence="1">Uncharacterized protein</fullName>
    </submittedName>
</protein>
<dbReference type="RefSeq" id="WP_014289746.1">
    <property type="nucleotide sequence ID" value="NC_016645.1"/>
</dbReference>
<reference evidence="1 2" key="1">
    <citation type="journal article" date="2012" name="J. Bacteriol.">
        <title>Complete genome sequence of strain 1860, a crenarchaeon of the genus pyrobaculum able to grow with various electron acceptors.</title>
        <authorList>
            <person name="Mardanov A.V."/>
            <person name="Gumerov V.M."/>
            <person name="Slobodkina G.B."/>
            <person name="Beletsky A.V."/>
            <person name="Bonch-Osmolovskaya E.A."/>
            <person name="Ravin N.V."/>
            <person name="Skryabin K.G."/>
        </authorList>
    </citation>
    <scope>NUCLEOTIDE SEQUENCE [LARGE SCALE GENOMIC DNA]</scope>
    <source>
        <strain evidence="1 2">1860</strain>
    </source>
</reference>
<dbReference type="eggNOG" id="arCOG05487">
    <property type="taxonomic scope" value="Archaea"/>
</dbReference>
<sequence length="217" mass="25458">MGYYYCDFDAAAAAIDSMLSELVKEQLGEVPRGELEALREFVFRDFMHYLATRAGIYNWGRFSEQKARLRLCMYVERMWGRLWEIAAEWFNLWKLKWNQRVRLVFSEEEFKRATQSVKWSADLDTALKKINLTELRLFVIANLVRNGEVAGVEQIADYIIRDELNAIVERYGAEKAVDMYKSGKLAARILERISALRKMTDPVLLLKFDFSRVQHPP</sequence>
<evidence type="ECO:0000313" key="2">
    <source>
        <dbReference type="Proteomes" id="UP000005867"/>
    </source>
</evidence>
<keyword evidence="2" id="KW-1185">Reference proteome</keyword>
<dbReference type="GeneID" id="11594137"/>
<dbReference type="HOGENOM" id="CLU_111004_0_0_2"/>
<dbReference type="BioCyc" id="PSP1104324:GJSN-2481-MONOMER"/>
<organism evidence="1 2">
    <name type="scientific">Pyrobaculum ferrireducens</name>
    <dbReference type="NCBI Taxonomy" id="1104324"/>
    <lineage>
        <taxon>Archaea</taxon>
        <taxon>Thermoproteota</taxon>
        <taxon>Thermoprotei</taxon>
        <taxon>Thermoproteales</taxon>
        <taxon>Thermoproteaceae</taxon>
        <taxon>Pyrobaculum</taxon>
    </lineage>
</organism>
<dbReference type="KEGG" id="pyr:P186_2535"/>
<dbReference type="AlphaFoldDB" id="G7VD42"/>
<dbReference type="OrthoDB" id="31276at2157"/>
<dbReference type="EMBL" id="CP003098">
    <property type="protein sequence ID" value="AET33921.1"/>
    <property type="molecule type" value="Genomic_DNA"/>
</dbReference>
<proteinExistence type="predicted"/>
<name>G7VD42_9CREN</name>
<gene>
    <name evidence="1" type="ORF">P186_2535</name>
</gene>
<accession>G7VD42</accession>